<keyword evidence="3" id="KW-0285">Flavoprotein</keyword>
<name>A0A2I0WSB9_9ASPA</name>
<evidence type="ECO:0000256" key="1">
    <source>
        <dbReference type="ARBA" id="ARBA00001974"/>
    </source>
</evidence>
<keyword evidence="5" id="KW-0274">FAD</keyword>
<dbReference type="Proteomes" id="UP000233837">
    <property type="component" value="Unassembled WGS sequence"/>
</dbReference>
<reference evidence="9 10" key="2">
    <citation type="journal article" date="2017" name="Nature">
        <title>The Apostasia genome and the evolution of orchids.</title>
        <authorList>
            <person name="Zhang G.Q."/>
            <person name="Liu K.W."/>
            <person name="Li Z."/>
            <person name="Lohaus R."/>
            <person name="Hsiao Y.Y."/>
            <person name="Niu S.C."/>
            <person name="Wang J.Y."/>
            <person name="Lin Y.C."/>
            <person name="Xu Q."/>
            <person name="Chen L.J."/>
            <person name="Yoshida K."/>
            <person name="Fujiwara S."/>
            <person name="Wang Z.W."/>
            <person name="Zhang Y.Q."/>
            <person name="Mitsuda N."/>
            <person name="Wang M."/>
            <person name="Liu G.H."/>
            <person name="Pecoraro L."/>
            <person name="Huang H.X."/>
            <person name="Xiao X.J."/>
            <person name="Lin M."/>
            <person name="Wu X.Y."/>
            <person name="Wu W.L."/>
            <person name="Chen Y.Y."/>
            <person name="Chang S.B."/>
            <person name="Sakamoto S."/>
            <person name="Ohme-Takagi M."/>
            <person name="Yagi M."/>
            <person name="Zeng S.J."/>
            <person name="Shen C.Y."/>
            <person name="Yeh C.M."/>
            <person name="Luo Y.B."/>
            <person name="Tsai W.C."/>
            <person name="Van de Peer Y."/>
            <person name="Liu Z.J."/>
        </authorList>
    </citation>
    <scope>NUCLEOTIDE SEQUENCE [LARGE SCALE GENOMIC DNA]</scope>
    <source>
        <tissue evidence="9">The whole plant</tissue>
    </source>
</reference>
<comment type="similarity">
    <text evidence="2">Belongs to the oxygen-dependent FAD-linked oxidoreductase family.</text>
</comment>
<dbReference type="GO" id="GO:0071949">
    <property type="term" value="F:FAD binding"/>
    <property type="evidence" value="ECO:0007669"/>
    <property type="project" value="InterPro"/>
</dbReference>
<reference evidence="9 10" key="1">
    <citation type="journal article" date="2016" name="Sci. Rep.">
        <title>The Dendrobium catenatum Lindl. genome sequence provides insights into polysaccharide synthase, floral development and adaptive evolution.</title>
        <authorList>
            <person name="Zhang G.Q."/>
            <person name="Xu Q."/>
            <person name="Bian C."/>
            <person name="Tsai W.C."/>
            <person name="Yeh C.M."/>
            <person name="Liu K.W."/>
            <person name="Yoshida K."/>
            <person name="Zhang L.S."/>
            <person name="Chang S.B."/>
            <person name="Chen F."/>
            <person name="Shi Y."/>
            <person name="Su Y.Y."/>
            <person name="Zhang Y.Q."/>
            <person name="Chen L.J."/>
            <person name="Yin Y."/>
            <person name="Lin M."/>
            <person name="Huang H."/>
            <person name="Deng H."/>
            <person name="Wang Z.W."/>
            <person name="Zhu S.L."/>
            <person name="Zhao X."/>
            <person name="Deng C."/>
            <person name="Niu S.C."/>
            <person name="Huang J."/>
            <person name="Wang M."/>
            <person name="Liu G.H."/>
            <person name="Yang H.J."/>
            <person name="Xiao X.J."/>
            <person name="Hsiao Y.Y."/>
            <person name="Wu W.L."/>
            <person name="Chen Y.Y."/>
            <person name="Mitsuda N."/>
            <person name="Ohme-Takagi M."/>
            <person name="Luo Y.B."/>
            <person name="Van de Peer Y."/>
            <person name="Liu Z.J."/>
        </authorList>
    </citation>
    <scope>NUCLEOTIDE SEQUENCE [LARGE SCALE GENOMIC DNA]</scope>
    <source>
        <tissue evidence="9">The whole plant</tissue>
    </source>
</reference>
<evidence type="ECO:0000256" key="6">
    <source>
        <dbReference type="ARBA" id="ARBA00023180"/>
    </source>
</evidence>
<evidence type="ECO:0000259" key="8">
    <source>
        <dbReference type="PROSITE" id="PS51387"/>
    </source>
</evidence>
<dbReference type="InterPro" id="IPR012951">
    <property type="entry name" value="BBE"/>
</dbReference>
<dbReference type="InterPro" id="IPR036318">
    <property type="entry name" value="FAD-bd_PCMH-like_sf"/>
</dbReference>
<proteinExistence type="inferred from homology"/>
<evidence type="ECO:0000256" key="4">
    <source>
        <dbReference type="ARBA" id="ARBA00022729"/>
    </source>
</evidence>
<evidence type="ECO:0000256" key="2">
    <source>
        <dbReference type="ARBA" id="ARBA00005466"/>
    </source>
</evidence>
<feature type="chain" id="PRO_5014143155" evidence="7">
    <location>
        <begin position="24"/>
        <end position="593"/>
    </location>
</feature>
<dbReference type="SUPFAM" id="SSF56176">
    <property type="entry name" value="FAD-binding/transporter-associated domain-like"/>
    <property type="match status" value="1"/>
</dbReference>
<feature type="domain" description="FAD-binding PCMH-type" evidence="8">
    <location>
        <begin position="73"/>
        <end position="256"/>
    </location>
</feature>
<evidence type="ECO:0000313" key="10">
    <source>
        <dbReference type="Proteomes" id="UP000233837"/>
    </source>
</evidence>
<sequence>MDSTIAAALLFLLILFFSSPANLFPPSSPSSSPDISTCLLSSGVHNFSVAKDSPFFIHLLTFSIQNLRFSRPYLPRQLAAVILPHDLPSLRASILCCRASSLTIRLRSGGHSYEGLSYQAASHAGSIAVLDLMNLDHIDVDAAGQTAWLQTGATLGQLYHAVAAAAAVSSPQPLAFSAGSCPTVGSGGHIAGGGFGLLSRKYGLAADNVLDAILVTADGRFLDRESMGEDLFWAIRGGGGGAWGAVFAWKIQLQIVPIRVSAFIVNRPGSNLHVAELIDAWQRVSPTLPDELYVSCFVGGGLPESERLGMSATFKGLYLGLASDALSTIADQFPELDLLDWEVQEMSWIESVLYFSGLKSGSSVDNLLDRDLHSKTFFKAKSDYVRTLIEFHDLLKLVNLLSTEPKAYLIMDPYGGSMARRRSDDLPFPHRSDNLYAIQHLIEWKDEDDDGDRERYMQWLREWYEFMGPMVSSGPRAAYVNYLDLDLGYRGWATETEESGDPVEEARTWGERYFLGNYDRLVRVKTMIDPDNVFWNEQSIPPLTLRCPFTRHGKEKFFCAEGGASSISRGESAAVISAVLNYGTEQYRPTIQR</sequence>
<keyword evidence="6" id="KW-0325">Glycoprotein</keyword>
<evidence type="ECO:0000256" key="5">
    <source>
        <dbReference type="ARBA" id="ARBA00022827"/>
    </source>
</evidence>
<dbReference type="OrthoDB" id="407275at2759"/>
<dbReference type="PROSITE" id="PS51387">
    <property type="entry name" value="FAD_PCMH"/>
    <property type="match status" value="1"/>
</dbReference>
<dbReference type="Pfam" id="PF01565">
    <property type="entry name" value="FAD_binding_4"/>
    <property type="match status" value="1"/>
</dbReference>
<dbReference type="InterPro" id="IPR016169">
    <property type="entry name" value="FAD-bd_PCMH_sub2"/>
</dbReference>
<dbReference type="InterPro" id="IPR006094">
    <property type="entry name" value="Oxid_FAD_bind_N"/>
</dbReference>
<keyword evidence="10" id="KW-1185">Reference proteome</keyword>
<dbReference type="InterPro" id="IPR016167">
    <property type="entry name" value="FAD-bd_PCMH_sub1"/>
</dbReference>
<evidence type="ECO:0000313" key="9">
    <source>
        <dbReference type="EMBL" id="PKU78533.1"/>
    </source>
</evidence>
<dbReference type="Gene3D" id="3.30.43.10">
    <property type="entry name" value="Uridine Diphospho-n-acetylenolpyruvylglucosamine Reductase, domain 2"/>
    <property type="match status" value="1"/>
</dbReference>
<dbReference type="Gene3D" id="3.30.465.10">
    <property type="match status" value="1"/>
</dbReference>
<dbReference type="AlphaFoldDB" id="A0A2I0WSB9"/>
<feature type="signal peptide" evidence="7">
    <location>
        <begin position="1"/>
        <end position="23"/>
    </location>
</feature>
<dbReference type="PANTHER" id="PTHR32448">
    <property type="entry name" value="OS08G0158400 PROTEIN"/>
    <property type="match status" value="1"/>
</dbReference>
<dbReference type="GO" id="GO:0016491">
    <property type="term" value="F:oxidoreductase activity"/>
    <property type="evidence" value="ECO:0007669"/>
    <property type="project" value="InterPro"/>
</dbReference>
<accession>A0A2I0WSB9</accession>
<gene>
    <name evidence="9" type="primary">BBE1</name>
    <name evidence="9" type="ORF">MA16_Dca015814</name>
</gene>
<dbReference type="Gene3D" id="3.40.462.20">
    <property type="match status" value="1"/>
</dbReference>
<keyword evidence="4 7" id="KW-0732">Signal</keyword>
<dbReference type="EMBL" id="KZ502450">
    <property type="protein sequence ID" value="PKU78533.1"/>
    <property type="molecule type" value="Genomic_DNA"/>
</dbReference>
<organism evidence="9 10">
    <name type="scientific">Dendrobium catenatum</name>
    <dbReference type="NCBI Taxonomy" id="906689"/>
    <lineage>
        <taxon>Eukaryota</taxon>
        <taxon>Viridiplantae</taxon>
        <taxon>Streptophyta</taxon>
        <taxon>Embryophyta</taxon>
        <taxon>Tracheophyta</taxon>
        <taxon>Spermatophyta</taxon>
        <taxon>Magnoliopsida</taxon>
        <taxon>Liliopsida</taxon>
        <taxon>Asparagales</taxon>
        <taxon>Orchidaceae</taxon>
        <taxon>Epidendroideae</taxon>
        <taxon>Malaxideae</taxon>
        <taxon>Dendrobiinae</taxon>
        <taxon>Dendrobium</taxon>
    </lineage>
</organism>
<protein>
    <submittedName>
        <fullName evidence="9">Reticuline oxidase</fullName>
    </submittedName>
</protein>
<dbReference type="Pfam" id="PF08031">
    <property type="entry name" value="BBE"/>
    <property type="match status" value="1"/>
</dbReference>
<evidence type="ECO:0000256" key="7">
    <source>
        <dbReference type="SAM" id="SignalP"/>
    </source>
</evidence>
<dbReference type="STRING" id="906689.A0A2I0WSB9"/>
<comment type="cofactor">
    <cofactor evidence="1">
        <name>FAD</name>
        <dbReference type="ChEBI" id="CHEBI:57692"/>
    </cofactor>
</comment>
<dbReference type="InterPro" id="IPR016166">
    <property type="entry name" value="FAD-bd_PCMH"/>
</dbReference>
<evidence type="ECO:0000256" key="3">
    <source>
        <dbReference type="ARBA" id="ARBA00022630"/>
    </source>
</evidence>